<dbReference type="OrthoDB" id="409189at2759"/>
<name>A0A2P4WXV8_9STRA</name>
<gene>
    <name evidence="1" type="ORF">PHPALM_37261</name>
</gene>
<evidence type="ECO:0000313" key="1">
    <source>
        <dbReference type="EMBL" id="POM58143.1"/>
    </source>
</evidence>
<reference evidence="1 2" key="1">
    <citation type="journal article" date="2017" name="Genome Biol. Evol.">
        <title>Phytophthora megakarya and P. palmivora, closely related causal agents of cacao black pod rot, underwent increases in genome sizes and gene numbers by different mechanisms.</title>
        <authorList>
            <person name="Ali S.S."/>
            <person name="Shao J."/>
            <person name="Lary D.J."/>
            <person name="Kronmiller B."/>
            <person name="Shen D."/>
            <person name="Strem M.D."/>
            <person name="Amoako-Attah I."/>
            <person name="Akrofi A.Y."/>
            <person name="Begoude B.A."/>
            <person name="Ten Hoopen G.M."/>
            <person name="Coulibaly K."/>
            <person name="Kebe B.I."/>
            <person name="Melnick R.L."/>
            <person name="Guiltinan M.J."/>
            <person name="Tyler B.M."/>
            <person name="Meinhardt L.W."/>
            <person name="Bailey B.A."/>
        </authorList>
    </citation>
    <scope>NUCLEOTIDE SEQUENCE [LARGE SCALE GENOMIC DNA]</scope>
    <source>
        <strain evidence="2">sbr112.9</strain>
    </source>
</reference>
<accession>A0A2P4WXV8</accession>
<dbReference type="AlphaFoldDB" id="A0A2P4WXV8"/>
<feature type="non-terminal residue" evidence="1">
    <location>
        <position position="391"/>
    </location>
</feature>
<proteinExistence type="predicted"/>
<protein>
    <submittedName>
        <fullName evidence="1">Uncharacterized protein</fullName>
    </submittedName>
</protein>
<evidence type="ECO:0000313" key="2">
    <source>
        <dbReference type="Proteomes" id="UP000237271"/>
    </source>
</evidence>
<organism evidence="1 2">
    <name type="scientific">Phytophthora palmivora</name>
    <dbReference type="NCBI Taxonomy" id="4796"/>
    <lineage>
        <taxon>Eukaryota</taxon>
        <taxon>Sar</taxon>
        <taxon>Stramenopiles</taxon>
        <taxon>Oomycota</taxon>
        <taxon>Peronosporomycetes</taxon>
        <taxon>Peronosporales</taxon>
        <taxon>Peronosporaceae</taxon>
        <taxon>Phytophthora</taxon>
    </lineage>
</organism>
<comment type="caution">
    <text evidence="1">The sequence shown here is derived from an EMBL/GenBank/DDBJ whole genome shotgun (WGS) entry which is preliminary data.</text>
</comment>
<dbReference type="Proteomes" id="UP000237271">
    <property type="component" value="Unassembled WGS sequence"/>
</dbReference>
<dbReference type="EMBL" id="NCKW01020345">
    <property type="protein sequence ID" value="POM58143.1"/>
    <property type="molecule type" value="Genomic_DNA"/>
</dbReference>
<sequence length="391" mass="44086">MLEQRRVCALLHSALAVKGLDVLIPLSVESYNRYLETHSADAASPLTRFKLPIPANYGSNSSHLLILVGNSRKLWKPLLDFVQLEMQQNHGRVLNDPVDRYVKQSVNSSLQELTNSCKVFENAKVYWVADMEPGKMILAQKMALAARAVSHCPVGLIIWIFKYSRWYTKRIVFVLQSTQLCLHPVLGPWMAFRCAVVLDTEGVDAVDEGKEHQAGPLVRGELSPAPQPDECSHDEKLHELLAAQMEKAFAQSATAPKNGRIPPDAWRAWALPRLSLTPNHSEMYSSEQTLYHYTKDLRILERSVRARRENLCLDYVRTPPTTKIVECRRLLQQVLYEIRDRFPDGIDAILLSAGLDTSILAEASDQDFTADNDDGFMTISLNKTSKAHPIL</sequence>
<keyword evidence="2" id="KW-1185">Reference proteome</keyword>